<dbReference type="Proteomes" id="UP000663829">
    <property type="component" value="Unassembled WGS sequence"/>
</dbReference>
<dbReference type="InterPro" id="IPR011009">
    <property type="entry name" value="Kinase-like_dom_sf"/>
</dbReference>
<dbReference type="InterPro" id="IPR027417">
    <property type="entry name" value="P-loop_NTPase"/>
</dbReference>
<dbReference type="Proteomes" id="UP000681722">
    <property type="component" value="Unassembled WGS sequence"/>
</dbReference>
<comment type="similarity">
    <text evidence="1">Belongs to the protein kinase superfamily. TKL Ser/Thr protein kinase family. ROCO subfamily.</text>
</comment>
<name>A0A814KLT2_9BILA</name>
<accession>A0A814KLT2</accession>
<gene>
    <name evidence="3" type="ORF">GPM918_LOCUS16398</name>
    <name evidence="4" type="ORF">SRO942_LOCUS16400</name>
</gene>
<dbReference type="EMBL" id="CAJNOQ010004303">
    <property type="protein sequence ID" value="CAF1053322.1"/>
    <property type="molecule type" value="Genomic_DNA"/>
</dbReference>
<proteinExistence type="inferred from homology"/>
<dbReference type="SUPFAM" id="SSF56112">
    <property type="entry name" value="Protein kinase-like (PK-like)"/>
    <property type="match status" value="1"/>
</dbReference>
<sequence length="900" mass="102839">MAQEPTVEDEIELTSILSINHSIRQSVQNATNEFLLLEQSLMKNITEFKLDQSIQHITKPLTDSIKIKTLNQEVTSDKIHLALCGPNSSGKTSFLSLFLKIDNILPSGAGPVSARIVRLTYALPQDACLRVYKSLKHELSSEDLEETVELSEYFGDEENPDWEGIKSAIRLFVTRPQDKSAESDEFASWAKHFVEIRIPSSILKLGINVYDTPGFLFSDAPVLKDNLRQLVKEISPTLIFMYVNASVDSDTQDCFLALKETLTNIENTIFFLNTKVDVDRIFSDSGIREKNVTKRAEMFPRVLLAERQKRYNLLLQVPSMAKEVPGGLAVSLNDCDCFDVISVHSEPSPNGASMNRYTINRMIKFVANSDLKIAKKIIMLVLPAIDAFFDFALVTSHSTQEKLEKLRRNARLWSDKYFVETQVHFDQLLGKVFANILERLSEERESIASRAAKLKNPALIEQYVRAAVQQDVIKVGVNGIVEQICNTFLELIISNGELLNNTDRNEFLVAAQRSALSELLQLHNSQGDFLVRTVFLLMLVLIELLLDDGDDQNVRDQSILSIKLLLRETSSRKIRVDKSMNLLDQAHHCLSQIHENILDRKKNLNIITEFCIRLHKQQLLEKIDQHYVLALKFLPHREKAHNLAELYASQFARIECKLIAAKDFTENKGVLPQIDQSSDWSENILFSLHQAQWGNEKNLVVKRLKTPIGYLEAHYHRKITMLTIPNLQPLIYLYEKEDEEIWLFFPRYKDTLSRYIEDNNCSINLRQALTFCSQIAGVLNNLHSNDIAHGKINTKNIVLTDNRDVCCVSQIDTSASEASRYNLSSISEEICDDISAYGYVCLEFYNVLRRDNGSEEKGSEKIMQEFKRLIDKCLDEDITVRPKATSIVRKLKEMENYVFD</sequence>
<dbReference type="SUPFAM" id="SSF52540">
    <property type="entry name" value="P-loop containing nucleoside triphosphate hydrolases"/>
    <property type="match status" value="1"/>
</dbReference>
<dbReference type="EMBL" id="CAJOBC010004304">
    <property type="protein sequence ID" value="CAF3822663.1"/>
    <property type="molecule type" value="Genomic_DNA"/>
</dbReference>
<dbReference type="OrthoDB" id="1668230at2759"/>
<dbReference type="Pfam" id="PF07714">
    <property type="entry name" value="PK_Tyr_Ser-Thr"/>
    <property type="match status" value="1"/>
</dbReference>
<dbReference type="AlphaFoldDB" id="A0A814KLT2"/>
<dbReference type="InterPro" id="IPR000719">
    <property type="entry name" value="Prot_kinase_dom"/>
</dbReference>
<dbReference type="InterPro" id="IPR045063">
    <property type="entry name" value="Dynamin_N"/>
</dbReference>
<dbReference type="InterPro" id="IPR001245">
    <property type="entry name" value="Ser-Thr/Tyr_kinase_cat_dom"/>
</dbReference>
<organism evidence="3 5">
    <name type="scientific">Didymodactylos carnosus</name>
    <dbReference type="NCBI Taxonomy" id="1234261"/>
    <lineage>
        <taxon>Eukaryota</taxon>
        <taxon>Metazoa</taxon>
        <taxon>Spiralia</taxon>
        <taxon>Gnathifera</taxon>
        <taxon>Rotifera</taxon>
        <taxon>Eurotatoria</taxon>
        <taxon>Bdelloidea</taxon>
        <taxon>Philodinida</taxon>
        <taxon>Philodinidae</taxon>
        <taxon>Didymodactylos</taxon>
    </lineage>
</organism>
<dbReference type="GO" id="GO:0005524">
    <property type="term" value="F:ATP binding"/>
    <property type="evidence" value="ECO:0007669"/>
    <property type="project" value="InterPro"/>
</dbReference>
<evidence type="ECO:0000259" key="2">
    <source>
        <dbReference type="SMART" id="SM00220"/>
    </source>
</evidence>
<feature type="domain" description="Protein kinase" evidence="2">
    <location>
        <begin position="686"/>
        <end position="898"/>
    </location>
</feature>
<reference evidence="3" key="1">
    <citation type="submission" date="2021-02" db="EMBL/GenBank/DDBJ databases">
        <authorList>
            <person name="Nowell W R."/>
        </authorList>
    </citation>
    <scope>NUCLEOTIDE SEQUENCE</scope>
</reference>
<dbReference type="Gene3D" id="3.40.50.300">
    <property type="entry name" value="P-loop containing nucleotide triphosphate hydrolases"/>
    <property type="match status" value="1"/>
</dbReference>
<dbReference type="Gene3D" id="1.10.510.10">
    <property type="entry name" value="Transferase(Phosphotransferase) domain 1"/>
    <property type="match status" value="1"/>
</dbReference>
<comment type="caution">
    <text evidence="3">The sequence shown here is derived from an EMBL/GenBank/DDBJ whole genome shotgun (WGS) entry which is preliminary data.</text>
</comment>
<evidence type="ECO:0000313" key="3">
    <source>
        <dbReference type="EMBL" id="CAF1053322.1"/>
    </source>
</evidence>
<evidence type="ECO:0000256" key="1">
    <source>
        <dbReference type="ARBA" id="ARBA00008171"/>
    </source>
</evidence>
<dbReference type="GO" id="GO:0004672">
    <property type="term" value="F:protein kinase activity"/>
    <property type="evidence" value="ECO:0007669"/>
    <property type="project" value="InterPro"/>
</dbReference>
<dbReference type="SMART" id="SM00220">
    <property type="entry name" value="S_TKc"/>
    <property type="match status" value="1"/>
</dbReference>
<keyword evidence="5" id="KW-1185">Reference proteome</keyword>
<protein>
    <recommendedName>
        <fullName evidence="2">Protein kinase domain-containing protein</fullName>
    </recommendedName>
</protein>
<evidence type="ECO:0000313" key="5">
    <source>
        <dbReference type="Proteomes" id="UP000663829"/>
    </source>
</evidence>
<evidence type="ECO:0000313" key="4">
    <source>
        <dbReference type="EMBL" id="CAF3822663.1"/>
    </source>
</evidence>
<dbReference type="Pfam" id="PF00350">
    <property type="entry name" value="Dynamin_N"/>
    <property type="match status" value="1"/>
</dbReference>